<gene>
    <name evidence="2" type="ORF">C2G38_2184255</name>
</gene>
<dbReference type="AlphaFoldDB" id="A0A397V7Z5"/>
<protein>
    <submittedName>
        <fullName evidence="2">Uncharacterized protein</fullName>
    </submittedName>
</protein>
<organism evidence="2 3">
    <name type="scientific">Gigaspora rosea</name>
    <dbReference type="NCBI Taxonomy" id="44941"/>
    <lineage>
        <taxon>Eukaryota</taxon>
        <taxon>Fungi</taxon>
        <taxon>Fungi incertae sedis</taxon>
        <taxon>Mucoromycota</taxon>
        <taxon>Glomeromycotina</taxon>
        <taxon>Glomeromycetes</taxon>
        <taxon>Diversisporales</taxon>
        <taxon>Gigasporaceae</taxon>
        <taxon>Gigaspora</taxon>
    </lineage>
</organism>
<evidence type="ECO:0000256" key="1">
    <source>
        <dbReference type="SAM" id="Coils"/>
    </source>
</evidence>
<keyword evidence="1" id="KW-0175">Coiled coil</keyword>
<dbReference type="Proteomes" id="UP000266673">
    <property type="component" value="Unassembled WGS sequence"/>
</dbReference>
<proteinExistence type="predicted"/>
<sequence length="106" mass="12180">MTTKLVKANDKMTLTTLINALDEFNDPNKKVGSVNQDININDLLKNLSIEDKSLEIEELKKNIQDKSLEIEELKNKNKDMMLKIKDLKTNAEKLIKFIENCKSNNS</sequence>
<reference evidence="2 3" key="1">
    <citation type="submission" date="2018-06" db="EMBL/GenBank/DDBJ databases">
        <title>Comparative genomics reveals the genomic features of Rhizophagus irregularis, R. cerebriforme, R. diaphanum and Gigaspora rosea, and their symbiotic lifestyle signature.</title>
        <authorList>
            <person name="Morin E."/>
            <person name="San Clemente H."/>
            <person name="Chen E.C.H."/>
            <person name="De La Providencia I."/>
            <person name="Hainaut M."/>
            <person name="Kuo A."/>
            <person name="Kohler A."/>
            <person name="Murat C."/>
            <person name="Tang N."/>
            <person name="Roy S."/>
            <person name="Loubradou J."/>
            <person name="Henrissat B."/>
            <person name="Grigoriev I.V."/>
            <person name="Corradi N."/>
            <person name="Roux C."/>
            <person name="Martin F.M."/>
        </authorList>
    </citation>
    <scope>NUCLEOTIDE SEQUENCE [LARGE SCALE GENOMIC DNA]</scope>
    <source>
        <strain evidence="2 3">DAOM 194757</strain>
    </source>
</reference>
<comment type="caution">
    <text evidence="2">The sequence shown here is derived from an EMBL/GenBank/DDBJ whole genome shotgun (WGS) entry which is preliminary data.</text>
</comment>
<accession>A0A397V7Z5</accession>
<dbReference type="EMBL" id="QKWP01000532">
    <property type="protein sequence ID" value="RIB18555.1"/>
    <property type="molecule type" value="Genomic_DNA"/>
</dbReference>
<name>A0A397V7Z5_9GLOM</name>
<evidence type="ECO:0000313" key="2">
    <source>
        <dbReference type="EMBL" id="RIB18555.1"/>
    </source>
</evidence>
<dbReference type="OrthoDB" id="10593632at2759"/>
<feature type="coiled-coil region" evidence="1">
    <location>
        <begin position="49"/>
        <end position="90"/>
    </location>
</feature>
<keyword evidence="3" id="KW-1185">Reference proteome</keyword>
<evidence type="ECO:0000313" key="3">
    <source>
        <dbReference type="Proteomes" id="UP000266673"/>
    </source>
</evidence>